<dbReference type="AlphaFoldDB" id="A0A1X7STD0"/>
<dbReference type="InParanoid" id="A0A1X7STD0"/>
<dbReference type="InterPro" id="IPR004875">
    <property type="entry name" value="DDE_SF_endonuclease_dom"/>
</dbReference>
<dbReference type="GO" id="GO:0003677">
    <property type="term" value="F:DNA binding"/>
    <property type="evidence" value="ECO:0007669"/>
    <property type="project" value="UniProtKB-KW"/>
</dbReference>
<feature type="domain" description="HTH CENPB-type" evidence="3">
    <location>
        <begin position="47"/>
        <end position="82"/>
    </location>
</feature>
<feature type="domain" description="DDE-1" evidence="2">
    <location>
        <begin position="149"/>
        <end position="208"/>
    </location>
</feature>
<dbReference type="PANTHER" id="PTHR19303">
    <property type="entry name" value="TRANSPOSON"/>
    <property type="match status" value="1"/>
</dbReference>
<feature type="domain" description="DDE-1" evidence="2">
    <location>
        <begin position="216"/>
        <end position="302"/>
    </location>
</feature>
<dbReference type="Pfam" id="PF03221">
    <property type="entry name" value="HTH_Tnp_Tc5"/>
    <property type="match status" value="1"/>
</dbReference>
<dbReference type="SUPFAM" id="SSF46689">
    <property type="entry name" value="Homeodomain-like"/>
    <property type="match status" value="1"/>
</dbReference>
<name>A0A1X7STD0_AMPQE</name>
<evidence type="ECO:0000259" key="3">
    <source>
        <dbReference type="Pfam" id="PF03221"/>
    </source>
</evidence>
<organism evidence="4">
    <name type="scientific">Amphimedon queenslandica</name>
    <name type="common">Sponge</name>
    <dbReference type="NCBI Taxonomy" id="400682"/>
    <lineage>
        <taxon>Eukaryota</taxon>
        <taxon>Metazoa</taxon>
        <taxon>Porifera</taxon>
        <taxon>Demospongiae</taxon>
        <taxon>Heteroscleromorpha</taxon>
        <taxon>Haplosclerida</taxon>
        <taxon>Niphatidae</taxon>
        <taxon>Amphimedon</taxon>
    </lineage>
</organism>
<dbReference type="Gene3D" id="1.10.10.60">
    <property type="entry name" value="Homeodomain-like"/>
    <property type="match status" value="1"/>
</dbReference>
<dbReference type="OrthoDB" id="5977792at2759"/>
<accession>A0A1X7STD0</accession>
<evidence type="ECO:0000313" key="4">
    <source>
        <dbReference type="EnsemblMetazoa" id="Aqu2.1.05338_001"/>
    </source>
</evidence>
<dbReference type="eggNOG" id="KOG3105">
    <property type="taxonomic scope" value="Eukaryota"/>
</dbReference>
<dbReference type="InterPro" id="IPR050863">
    <property type="entry name" value="CenT-Element_Derived"/>
</dbReference>
<dbReference type="InterPro" id="IPR009057">
    <property type="entry name" value="Homeodomain-like_sf"/>
</dbReference>
<evidence type="ECO:0000259" key="2">
    <source>
        <dbReference type="Pfam" id="PF03184"/>
    </source>
</evidence>
<keyword evidence="1" id="KW-0238">DNA-binding</keyword>
<evidence type="ECO:0008006" key="5">
    <source>
        <dbReference type="Google" id="ProtNLM"/>
    </source>
</evidence>
<evidence type="ECO:0000256" key="1">
    <source>
        <dbReference type="ARBA" id="ARBA00023125"/>
    </source>
</evidence>
<dbReference type="OMA" id="LMAIRWI"/>
<dbReference type="GO" id="GO:0005634">
    <property type="term" value="C:nucleus"/>
    <property type="evidence" value="ECO:0007669"/>
    <property type="project" value="TreeGrafter"/>
</dbReference>
<reference evidence="4" key="1">
    <citation type="submission" date="2017-05" db="UniProtKB">
        <authorList>
            <consortium name="EnsemblMetazoa"/>
        </authorList>
    </citation>
    <scope>IDENTIFICATION</scope>
</reference>
<dbReference type="InterPro" id="IPR006600">
    <property type="entry name" value="HTH_CenpB_DNA-bd_dom"/>
</dbReference>
<dbReference type="Pfam" id="PF03184">
    <property type="entry name" value="DDE_1"/>
    <property type="match status" value="2"/>
</dbReference>
<dbReference type="EnsemblMetazoa" id="Aqu2.1.05338_001">
    <property type="protein sequence ID" value="Aqu2.1.05338_001"/>
    <property type="gene ID" value="Aqu2.1.05338"/>
</dbReference>
<sequence length="308" mass="34926">MAAAPVKRNELSLKRRIEVLDYIDRNPGCGARKVATVFDCEETQIQSIIKKALEIARSLDKDTTFKASNGWLDCFKKRHGIQQMTVSGECGDVSEATVTGWHDRVKSLIAGYSPEDIWNTDETGCFYRALPDKSLSDKAKQCRGGKKAKERLTISLFANAAGGKEAPIVIGKSASPRCFKGLRNKKCPHGLPYYANKKAWMNIDVMDEVILQLNKKMDKFSNVKVIFLHANTTSRLQPQDAGIIKNFKVKYMKKVLKYMLARVNEEDDTTASTICKSVDILMAIRWIKEAWEEVTEQTVTKCLRHWYY</sequence>
<dbReference type="PANTHER" id="PTHR19303:SF73">
    <property type="entry name" value="PROTEIN PDC2"/>
    <property type="match status" value="1"/>
</dbReference>
<proteinExistence type="predicted"/>
<protein>
    <recommendedName>
        <fullName evidence="5">HTH CENPB-type domain-containing protein</fullName>
    </recommendedName>
</protein>